<protein>
    <submittedName>
        <fullName evidence="5">Alpha,alpha-phosphotrehalase</fullName>
    </submittedName>
</protein>
<evidence type="ECO:0000259" key="4">
    <source>
        <dbReference type="SMART" id="SM00642"/>
    </source>
</evidence>
<dbReference type="Gene3D" id="3.90.400.10">
    <property type="entry name" value="Oligo-1,6-glucosidase, Domain 2"/>
    <property type="match status" value="1"/>
</dbReference>
<dbReference type="Gene3D" id="3.20.20.80">
    <property type="entry name" value="Glycosidases"/>
    <property type="match status" value="1"/>
</dbReference>
<dbReference type="InterPro" id="IPR013780">
    <property type="entry name" value="Glyco_hydro_b"/>
</dbReference>
<dbReference type="Gene3D" id="2.60.40.1180">
    <property type="entry name" value="Golgi alpha-mannosidase II"/>
    <property type="match status" value="1"/>
</dbReference>
<dbReference type="PANTHER" id="PTHR10357:SF217">
    <property type="entry name" value="TREHALOSE-6-PHOSPHATE HYDROLASE"/>
    <property type="match status" value="1"/>
</dbReference>
<dbReference type="Pfam" id="PF00128">
    <property type="entry name" value="Alpha-amylase"/>
    <property type="match status" value="1"/>
</dbReference>
<dbReference type="CDD" id="cd11333">
    <property type="entry name" value="AmyAc_SI_OligoGlu_DGase"/>
    <property type="match status" value="1"/>
</dbReference>
<evidence type="ECO:0000256" key="2">
    <source>
        <dbReference type="ARBA" id="ARBA00022801"/>
    </source>
</evidence>
<dbReference type="GO" id="GO:0004556">
    <property type="term" value="F:alpha-amylase activity"/>
    <property type="evidence" value="ECO:0007669"/>
    <property type="project" value="TreeGrafter"/>
</dbReference>
<comment type="similarity">
    <text evidence="1">Belongs to the glycosyl hydrolase 13 family.</text>
</comment>
<sequence length="553" mass="64696">MDYKKSVVYEIYPKSFCDTKGTGVGDLKGITSKLDYLQNLGVDYLWLCPFFVSPQVDNGYDVEDYYSIDPRYGTMEDFEELARKAEKRGIGLMLDMVFNHTSDRHIWFRKALKGDPYYKNFYIFKKGKEGGGAPTNWQSRFGGSAWEYVPEFDEYYLHLYAMQQPDLNWENPDVRAEVEKVVRFWMEKGVKGFRFDVINQVSKKAYEDDPDGDGTPMFTDGPRIHEFLKELNEQSFGRDPEIITVGEMAATKMESCFRYANPEEHELTMVFSFHHMRADFAGDQKWVLAPVDFMGFKKIMFSWQTKMAEHGSWNALFLDNHDQPRIVSRFGSEDEYWKESAKMLGTLYQLLRGTPFIYQGEELGMTNGDFKELSDYRDVESINNFHILTEKGLSPSDALRILQKHSRDNARTPMQWSSEKHAGFSQGEPWMKVNPNYERINAQAELLDEDSVFHYYRQLIQLRKQYEVVSDGDVRPLGLEDERVFAFERSLGEESLVVICNFYGRDYTWKGELDLSQYQILLSNYPEHEILDNAVWLKPFEAVVLYRKGEQDE</sequence>
<dbReference type="GO" id="GO:0009313">
    <property type="term" value="P:oligosaccharide catabolic process"/>
    <property type="evidence" value="ECO:0007669"/>
    <property type="project" value="TreeGrafter"/>
</dbReference>
<proteinExistence type="inferred from homology"/>
<keyword evidence="3" id="KW-0326">Glycosidase</keyword>
<organism evidence="5 6">
    <name type="scientific">Candidatus Enterocloster faecavium</name>
    <dbReference type="NCBI Taxonomy" id="2838560"/>
    <lineage>
        <taxon>Bacteria</taxon>
        <taxon>Bacillati</taxon>
        <taxon>Bacillota</taxon>
        <taxon>Clostridia</taxon>
        <taxon>Lachnospirales</taxon>
        <taxon>Lachnospiraceae</taxon>
        <taxon>Enterocloster</taxon>
    </lineage>
</organism>
<dbReference type="InterPro" id="IPR017853">
    <property type="entry name" value="GH"/>
</dbReference>
<dbReference type="Proteomes" id="UP000886804">
    <property type="component" value="Unassembled WGS sequence"/>
</dbReference>
<feature type="domain" description="Glycosyl hydrolase family 13 catalytic" evidence="4">
    <location>
        <begin position="10"/>
        <end position="411"/>
    </location>
</feature>
<reference evidence="5" key="2">
    <citation type="submission" date="2021-04" db="EMBL/GenBank/DDBJ databases">
        <authorList>
            <person name="Gilroy R."/>
        </authorList>
    </citation>
    <scope>NUCLEOTIDE SEQUENCE</scope>
    <source>
        <strain evidence="5">CHK188-4685</strain>
    </source>
</reference>
<dbReference type="InterPro" id="IPR006047">
    <property type="entry name" value="GH13_cat_dom"/>
</dbReference>
<dbReference type="InterPro" id="IPR045857">
    <property type="entry name" value="O16G_dom_2"/>
</dbReference>
<keyword evidence="2" id="KW-0378">Hydrolase</keyword>
<gene>
    <name evidence="5" type="ORF">H9716_10975</name>
</gene>
<evidence type="ECO:0000313" key="6">
    <source>
        <dbReference type="Proteomes" id="UP000886804"/>
    </source>
</evidence>
<dbReference type="NCBIfam" id="NF008183">
    <property type="entry name" value="PRK10933.1"/>
    <property type="match status" value="1"/>
</dbReference>
<comment type="caution">
    <text evidence="5">The sequence shown here is derived from an EMBL/GenBank/DDBJ whole genome shotgun (WGS) entry which is preliminary data.</text>
</comment>
<dbReference type="PANTHER" id="PTHR10357">
    <property type="entry name" value="ALPHA-AMYLASE FAMILY MEMBER"/>
    <property type="match status" value="1"/>
</dbReference>
<dbReference type="InterPro" id="IPR056300">
    <property type="entry name" value="SusG-like_C"/>
</dbReference>
<evidence type="ECO:0000313" key="5">
    <source>
        <dbReference type="EMBL" id="HJB08365.1"/>
    </source>
</evidence>
<name>A0A9D2L9M8_9FIRM</name>
<dbReference type="AlphaFoldDB" id="A0A9D2L9M8"/>
<evidence type="ECO:0000256" key="3">
    <source>
        <dbReference type="ARBA" id="ARBA00023295"/>
    </source>
</evidence>
<dbReference type="EMBL" id="DWYS01000131">
    <property type="protein sequence ID" value="HJB08365.1"/>
    <property type="molecule type" value="Genomic_DNA"/>
</dbReference>
<dbReference type="FunFam" id="3.90.400.10:FF:000002">
    <property type="entry name" value="Sucrose isomerase"/>
    <property type="match status" value="1"/>
</dbReference>
<dbReference type="FunFam" id="3.20.20.80:FF:000064">
    <property type="entry name" value="Oligo-1,6-glucosidase"/>
    <property type="match status" value="1"/>
</dbReference>
<evidence type="ECO:0000256" key="1">
    <source>
        <dbReference type="ARBA" id="ARBA00008061"/>
    </source>
</evidence>
<dbReference type="SUPFAM" id="SSF51445">
    <property type="entry name" value="(Trans)glycosidases"/>
    <property type="match status" value="1"/>
</dbReference>
<dbReference type="Pfam" id="PF23915">
    <property type="entry name" value="SusG_C"/>
    <property type="match status" value="1"/>
</dbReference>
<accession>A0A9D2L9M8</accession>
<dbReference type="SUPFAM" id="SSF51011">
    <property type="entry name" value="Glycosyl hydrolase domain"/>
    <property type="match status" value="1"/>
</dbReference>
<reference evidence="5" key="1">
    <citation type="journal article" date="2021" name="PeerJ">
        <title>Extensive microbial diversity within the chicken gut microbiome revealed by metagenomics and culture.</title>
        <authorList>
            <person name="Gilroy R."/>
            <person name="Ravi A."/>
            <person name="Getino M."/>
            <person name="Pursley I."/>
            <person name="Horton D.L."/>
            <person name="Alikhan N.F."/>
            <person name="Baker D."/>
            <person name="Gharbi K."/>
            <person name="Hall N."/>
            <person name="Watson M."/>
            <person name="Adriaenssens E.M."/>
            <person name="Foster-Nyarko E."/>
            <person name="Jarju S."/>
            <person name="Secka A."/>
            <person name="Antonio M."/>
            <person name="Oren A."/>
            <person name="Chaudhuri R.R."/>
            <person name="La Ragione R."/>
            <person name="Hildebrand F."/>
            <person name="Pallen M.J."/>
        </authorList>
    </citation>
    <scope>NUCLEOTIDE SEQUENCE</scope>
    <source>
        <strain evidence="5">CHK188-4685</strain>
    </source>
</reference>
<dbReference type="SMART" id="SM00642">
    <property type="entry name" value="Aamy"/>
    <property type="match status" value="1"/>
</dbReference>